<comment type="caution">
    <text evidence="1">The sequence shown here is derived from an EMBL/GenBank/DDBJ whole genome shotgun (WGS) entry which is preliminary data.</text>
</comment>
<sequence>MILRGASPSATQRRLRFDMATLDAAKRRACSWRGFIIDQTPGDCATFVGWMGSLPIAGAHVLRRAHAACGKGVRRGLGQAFGHASGRALHSLAARPPAVVPGELCGQFRPAYCVAK</sequence>
<name>A0A1N7SRN7_9BURK</name>
<evidence type="ECO:0000313" key="1">
    <source>
        <dbReference type="EMBL" id="SIT50001.1"/>
    </source>
</evidence>
<protein>
    <submittedName>
        <fullName evidence="1">Uncharacterized protein</fullName>
    </submittedName>
</protein>
<gene>
    <name evidence="1" type="ORF">BN2476_740045</name>
</gene>
<dbReference type="AlphaFoldDB" id="A0A1N7SRN7"/>
<organism evidence="1 2">
    <name type="scientific">Paraburkholderia piptadeniae</name>
    <dbReference type="NCBI Taxonomy" id="1701573"/>
    <lineage>
        <taxon>Bacteria</taxon>
        <taxon>Pseudomonadati</taxon>
        <taxon>Pseudomonadota</taxon>
        <taxon>Betaproteobacteria</taxon>
        <taxon>Burkholderiales</taxon>
        <taxon>Burkholderiaceae</taxon>
        <taxon>Paraburkholderia</taxon>
    </lineage>
</organism>
<reference evidence="1" key="1">
    <citation type="submission" date="2016-12" db="EMBL/GenBank/DDBJ databases">
        <authorList>
            <person name="Moulin L."/>
        </authorList>
    </citation>
    <scope>NUCLEOTIDE SEQUENCE [LARGE SCALE GENOMIC DNA]</scope>
    <source>
        <strain evidence="1">STM 7183</strain>
    </source>
</reference>
<accession>A0A1N7SRN7</accession>
<dbReference type="EMBL" id="CYGY02000074">
    <property type="protein sequence ID" value="SIT50001.1"/>
    <property type="molecule type" value="Genomic_DNA"/>
</dbReference>
<evidence type="ECO:0000313" key="2">
    <source>
        <dbReference type="Proteomes" id="UP000195569"/>
    </source>
</evidence>
<proteinExistence type="predicted"/>
<keyword evidence="2" id="KW-1185">Reference proteome</keyword>
<dbReference type="Proteomes" id="UP000195569">
    <property type="component" value="Unassembled WGS sequence"/>
</dbReference>